<sequence length="169" mass="19034">MLAAAMVAWLADRRIIEDRQCNGCFGDNPCYPPGPDYLLACTNVQPGYGNSNYASFSTICTNGMRVVVGREFLWNSSGDFPPVPCPRCGGEKSITAYTEAGFEWLEGKAEALQCEHCKEMSPLPEWEHPTAGFAVLAFEFFNWPEFNREFLAEFSRRLGRRMSYFGGRK</sequence>
<protein>
    <submittedName>
        <fullName evidence="1">Uncharacterized protein</fullName>
    </submittedName>
</protein>
<evidence type="ECO:0000313" key="1">
    <source>
        <dbReference type="EMBL" id="MUI14015.1"/>
    </source>
</evidence>
<dbReference type="EMBL" id="WNWM01000002">
    <property type="protein sequence ID" value="MUI14015.1"/>
    <property type="molecule type" value="Genomic_DNA"/>
</dbReference>
<comment type="caution">
    <text evidence="1">The sequence shown here is derived from an EMBL/GenBank/DDBJ whole genome shotgun (WGS) entry which is preliminary data.</text>
</comment>
<organism evidence="1 2">
    <name type="scientific">Pseudoduganella dura</name>
    <dbReference type="NCBI Taxonomy" id="321982"/>
    <lineage>
        <taxon>Bacteria</taxon>
        <taxon>Pseudomonadati</taxon>
        <taxon>Pseudomonadota</taxon>
        <taxon>Betaproteobacteria</taxon>
        <taxon>Burkholderiales</taxon>
        <taxon>Oxalobacteraceae</taxon>
        <taxon>Telluria group</taxon>
        <taxon>Pseudoduganella</taxon>
    </lineage>
</organism>
<dbReference type="Proteomes" id="UP000431684">
    <property type="component" value="Unassembled WGS sequence"/>
</dbReference>
<name>A0A6I3XQH3_9BURK</name>
<keyword evidence="2" id="KW-1185">Reference proteome</keyword>
<evidence type="ECO:0000313" key="2">
    <source>
        <dbReference type="Proteomes" id="UP000431684"/>
    </source>
</evidence>
<dbReference type="RefSeq" id="WP_155709758.1">
    <property type="nucleotide sequence ID" value="NZ_BMWU01000012.1"/>
</dbReference>
<reference evidence="1 2" key="1">
    <citation type="submission" date="2019-11" db="EMBL/GenBank/DDBJ databases">
        <title>Draft Genome Sequences of Six Type Strains of the Genus Massilia.</title>
        <authorList>
            <person name="Miess H."/>
            <person name="Frediansyah A."/>
            <person name="Goeker M."/>
            <person name="Gross H."/>
        </authorList>
    </citation>
    <scope>NUCLEOTIDE SEQUENCE [LARGE SCALE GENOMIC DNA]</scope>
    <source>
        <strain evidence="1 2">DSM 17513</strain>
    </source>
</reference>
<accession>A0A6I3XQH3</accession>
<proteinExistence type="predicted"/>
<dbReference type="AlphaFoldDB" id="A0A6I3XQH3"/>
<gene>
    <name evidence="1" type="ORF">GJV26_16355</name>
</gene>
<dbReference type="OrthoDB" id="3468002at2"/>